<organism evidence="4 5">
    <name type="scientific">Aspergillus sydowii CBS 593.65</name>
    <dbReference type="NCBI Taxonomy" id="1036612"/>
    <lineage>
        <taxon>Eukaryota</taxon>
        <taxon>Fungi</taxon>
        <taxon>Dikarya</taxon>
        <taxon>Ascomycota</taxon>
        <taxon>Pezizomycotina</taxon>
        <taxon>Eurotiomycetes</taxon>
        <taxon>Eurotiomycetidae</taxon>
        <taxon>Eurotiales</taxon>
        <taxon>Aspergillaceae</taxon>
        <taxon>Aspergillus</taxon>
        <taxon>Aspergillus subgen. Nidulantes</taxon>
    </lineage>
</organism>
<dbReference type="VEuPathDB" id="FungiDB:ASPSYDRAFT_46430"/>
<reference evidence="5" key="1">
    <citation type="journal article" date="2017" name="Genome Biol.">
        <title>Comparative genomics reveals high biological diversity and specific adaptations in the industrially and medically important fungal genus Aspergillus.</title>
        <authorList>
            <person name="de Vries R.P."/>
            <person name="Riley R."/>
            <person name="Wiebenga A."/>
            <person name="Aguilar-Osorio G."/>
            <person name="Amillis S."/>
            <person name="Uchima C.A."/>
            <person name="Anderluh G."/>
            <person name="Asadollahi M."/>
            <person name="Askin M."/>
            <person name="Barry K."/>
            <person name="Battaglia E."/>
            <person name="Bayram O."/>
            <person name="Benocci T."/>
            <person name="Braus-Stromeyer S.A."/>
            <person name="Caldana C."/>
            <person name="Canovas D."/>
            <person name="Cerqueira G.C."/>
            <person name="Chen F."/>
            <person name="Chen W."/>
            <person name="Choi C."/>
            <person name="Clum A."/>
            <person name="Dos Santos R.A."/>
            <person name="Damasio A.R."/>
            <person name="Diallinas G."/>
            <person name="Emri T."/>
            <person name="Fekete E."/>
            <person name="Flipphi M."/>
            <person name="Freyberg S."/>
            <person name="Gallo A."/>
            <person name="Gournas C."/>
            <person name="Habgood R."/>
            <person name="Hainaut M."/>
            <person name="Harispe M.L."/>
            <person name="Henrissat B."/>
            <person name="Hilden K.S."/>
            <person name="Hope R."/>
            <person name="Hossain A."/>
            <person name="Karabika E."/>
            <person name="Karaffa L."/>
            <person name="Karanyi Z."/>
            <person name="Krasevec N."/>
            <person name="Kuo A."/>
            <person name="Kusch H."/>
            <person name="LaButti K."/>
            <person name="Lagendijk E.L."/>
            <person name="Lapidus A."/>
            <person name="Levasseur A."/>
            <person name="Lindquist E."/>
            <person name="Lipzen A."/>
            <person name="Logrieco A.F."/>
            <person name="MacCabe A."/>
            <person name="Maekelae M.R."/>
            <person name="Malavazi I."/>
            <person name="Melin P."/>
            <person name="Meyer V."/>
            <person name="Mielnichuk N."/>
            <person name="Miskei M."/>
            <person name="Molnar A.P."/>
            <person name="Mule G."/>
            <person name="Ngan C.Y."/>
            <person name="Orejas M."/>
            <person name="Orosz E."/>
            <person name="Ouedraogo J.P."/>
            <person name="Overkamp K.M."/>
            <person name="Park H.-S."/>
            <person name="Perrone G."/>
            <person name="Piumi F."/>
            <person name="Punt P.J."/>
            <person name="Ram A.F."/>
            <person name="Ramon A."/>
            <person name="Rauscher S."/>
            <person name="Record E."/>
            <person name="Riano-Pachon D.M."/>
            <person name="Robert V."/>
            <person name="Roehrig J."/>
            <person name="Ruller R."/>
            <person name="Salamov A."/>
            <person name="Salih N.S."/>
            <person name="Samson R.A."/>
            <person name="Sandor E."/>
            <person name="Sanguinetti M."/>
            <person name="Schuetze T."/>
            <person name="Sepcic K."/>
            <person name="Shelest E."/>
            <person name="Sherlock G."/>
            <person name="Sophianopoulou V."/>
            <person name="Squina F.M."/>
            <person name="Sun H."/>
            <person name="Susca A."/>
            <person name="Todd R.B."/>
            <person name="Tsang A."/>
            <person name="Unkles S.E."/>
            <person name="van de Wiele N."/>
            <person name="van Rossen-Uffink D."/>
            <person name="Oliveira J.V."/>
            <person name="Vesth T.C."/>
            <person name="Visser J."/>
            <person name="Yu J.-H."/>
            <person name="Zhou M."/>
            <person name="Andersen M.R."/>
            <person name="Archer D.B."/>
            <person name="Baker S.E."/>
            <person name="Benoit I."/>
            <person name="Brakhage A.A."/>
            <person name="Braus G.H."/>
            <person name="Fischer R."/>
            <person name="Frisvad J.C."/>
            <person name="Goldman G.H."/>
            <person name="Houbraken J."/>
            <person name="Oakley B."/>
            <person name="Pocsi I."/>
            <person name="Scazzocchio C."/>
            <person name="Seiboth B."/>
            <person name="vanKuyk P.A."/>
            <person name="Wortman J."/>
            <person name="Dyer P.S."/>
            <person name="Grigoriev I.V."/>
        </authorList>
    </citation>
    <scope>NUCLEOTIDE SEQUENCE [LARGE SCALE GENOMIC DNA]</scope>
    <source>
        <strain evidence="5">CBS 593.65</strain>
    </source>
</reference>
<dbReference type="AlphaFoldDB" id="A0A1L9TCX4"/>
<dbReference type="RefSeq" id="XP_040701095.1">
    <property type="nucleotide sequence ID" value="XM_040847226.1"/>
</dbReference>
<feature type="region of interest" description="Disordered" evidence="3">
    <location>
        <begin position="135"/>
        <end position="169"/>
    </location>
</feature>
<accession>A0A1L9TCX4</accession>
<dbReference type="SUPFAM" id="SSF53933">
    <property type="entry name" value="Microbial ribonucleases"/>
    <property type="match status" value="1"/>
</dbReference>
<dbReference type="InterPro" id="IPR000026">
    <property type="entry name" value="N1-like"/>
</dbReference>
<gene>
    <name evidence="4" type="ORF">ASPSYDRAFT_46430</name>
</gene>
<dbReference type="GeneID" id="63763299"/>
<evidence type="ECO:0000313" key="5">
    <source>
        <dbReference type="Proteomes" id="UP000184356"/>
    </source>
</evidence>
<dbReference type="InterPro" id="IPR016191">
    <property type="entry name" value="Ribonuclease/ribotoxin"/>
</dbReference>
<sequence length="169" mass="19041">MSSLFKFSKPGKGTSGTKAPEAPARRTPTDSSYYDCHGVVNHDNDPSGRTWHYARDVRAQVQAERPEIPASKRGYPSRYVNRAHDVPNLTVAKPYTHVPITPGQFRPYKRSDWLGAHRAVYNDKDRTKVEVMYHDPKKPIPLGSSQHPFSKADYVPKASTVATQQPARR</sequence>
<proteinExistence type="predicted"/>
<protein>
    <submittedName>
        <fullName evidence="4">Uncharacterized protein</fullName>
    </submittedName>
</protein>
<dbReference type="GO" id="GO:0003723">
    <property type="term" value="F:RNA binding"/>
    <property type="evidence" value="ECO:0007669"/>
    <property type="project" value="InterPro"/>
</dbReference>
<dbReference type="Proteomes" id="UP000184356">
    <property type="component" value="Unassembled WGS sequence"/>
</dbReference>
<evidence type="ECO:0000256" key="1">
    <source>
        <dbReference type="ARBA" id="ARBA00022722"/>
    </source>
</evidence>
<dbReference type="EMBL" id="KV878588">
    <property type="protein sequence ID" value="OJJ57289.1"/>
    <property type="molecule type" value="Genomic_DNA"/>
</dbReference>
<dbReference type="GO" id="GO:0004540">
    <property type="term" value="F:RNA nuclease activity"/>
    <property type="evidence" value="ECO:0007669"/>
    <property type="project" value="InterPro"/>
</dbReference>
<keyword evidence="2" id="KW-0378">Hydrolase</keyword>
<name>A0A1L9TCX4_9EURO</name>
<keyword evidence="1" id="KW-0540">Nuclease</keyword>
<feature type="compositionally biased region" description="Polar residues" evidence="3">
    <location>
        <begin position="160"/>
        <end position="169"/>
    </location>
</feature>
<dbReference type="Pfam" id="PF00545">
    <property type="entry name" value="Ribonuclease"/>
    <property type="match status" value="1"/>
</dbReference>
<keyword evidence="5" id="KW-1185">Reference proteome</keyword>
<evidence type="ECO:0000256" key="3">
    <source>
        <dbReference type="SAM" id="MobiDB-lite"/>
    </source>
</evidence>
<dbReference type="GO" id="GO:0016787">
    <property type="term" value="F:hydrolase activity"/>
    <property type="evidence" value="ECO:0007669"/>
    <property type="project" value="UniProtKB-KW"/>
</dbReference>
<feature type="region of interest" description="Disordered" evidence="3">
    <location>
        <begin position="1"/>
        <end position="33"/>
    </location>
</feature>
<evidence type="ECO:0000256" key="2">
    <source>
        <dbReference type="ARBA" id="ARBA00022801"/>
    </source>
</evidence>
<evidence type="ECO:0000313" key="4">
    <source>
        <dbReference type="EMBL" id="OJJ57289.1"/>
    </source>
</evidence>
<dbReference type="OrthoDB" id="4499833at2759"/>
<dbReference type="Gene3D" id="3.10.450.30">
    <property type="entry name" value="Microbial ribonucleases"/>
    <property type="match status" value="1"/>
</dbReference>